<dbReference type="EMBL" id="JBHUKQ010000009">
    <property type="protein sequence ID" value="MFD2480623.1"/>
    <property type="molecule type" value="Genomic_DNA"/>
</dbReference>
<reference evidence="6" key="1">
    <citation type="journal article" date="2019" name="Int. J. Syst. Evol. Microbiol.">
        <title>The Global Catalogue of Microorganisms (GCM) 10K type strain sequencing project: providing services to taxonomists for standard genome sequencing and annotation.</title>
        <authorList>
            <consortium name="The Broad Institute Genomics Platform"/>
            <consortium name="The Broad Institute Genome Sequencing Center for Infectious Disease"/>
            <person name="Wu L."/>
            <person name="Ma J."/>
        </authorList>
    </citation>
    <scope>NUCLEOTIDE SEQUENCE [LARGE SCALE GENOMIC DNA]</scope>
    <source>
        <strain evidence="6">CGMCC 4.7638</strain>
    </source>
</reference>
<dbReference type="PANTHER" id="PTHR32305:SF15">
    <property type="entry name" value="PROTEIN RHSA-RELATED"/>
    <property type="match status" value="1"/>
</dbReference>
<comment type="caution">
    <text evidence="5">The sequence shown here is derived from an EMBL/GenBank/DDBJ whole genome shotgun (WGS) entry which is preliminary data.</text>
</comment>
<keyword evidence="1" id="KW-0677">Repeat</keyword>
<dbReference type="InterPro" id="IPR056823">
    <property type="entry name" value="TEN-like_YD-shell"/>
</dbReference>
<feature type="compositionally biased region" description="Gly residues" evidence="2">
    <location>
        <begin position="1749"/>
        <end position="1778"/>
    </location>
</feature>
<dbReference type="Pfam" id="PF20148">
    <property type="entry name" value="DUF6531"/>
    <property type="match status" value="1"/>
</dbReference>
<dbReference type="Proteomes" id="UP001597542">
    <property type="component" value="Unassembled WGS sequence"/>
</dbReference>
<organism evidence="5 6">
    <name type="scientific">Amycolatopsis albidoflavus</name>
    <dbReference type="NCBI Taxonomy" id="102226"/>
    <lineage>
        <taxon>Bacteria</taxon>
        <taxon>Bacillati</taxon>
        <taxon>Actinomycetota</taxon>
        <taxon>Actinomycetes</taxon>
        <taxon>Pseudonocardiales</taxon>
        <taxon>Pseudonocardiaceae</taxon>
        <taxon>Amycolatopsis</taxon>
    </lineage>
</organism>
<dbReference type="Pfam" id="PF25023">
    <property type="entry name" value="TEN_YD-shell"/>
    <property type="match status" value="1"/>
</dbReference>
<feature type="compositionally biased region" description="Basic and acidic residues" evidence="2">
    <location>
        <begin position="259"/>
        <end position="278"/>
    </location>
</feature>
<keyword evidence="6" id="KW-1185">Reference proteome</keyword>
<evidence type="ECO:0000256" key="2">
    <source>
        <dbReference type="SAM" id="MobiDB-lite"/>
    </source>
</evidence>
<dbReference type="InterPro" id="IPR022385">
    <property type="entry name" value="Rhs_assc_core"/>
</dbReference>
<dbReference type="InterPro" id="IPR050708">
    <property type="entry name" value="T6SS_VgrG/RHS"/>
</dbReference>
<protein>
    <submittedName>
        <fullName evidence="5">RHS repeat-associated core domain-containing protein</fullName>
    </submittedName>
</protein>
<feature type="compositionally biased region" description="Gly residues" evidence="2">
    <location>
        <begin position="1695"/>
        <end position="1705"/>
    </location>
</feature>
<dbReference type="Gene3D" id="1.20.1260.20">
    <property type="entry name" value="PPE superfamily"/>
    <property type="match status" value="1"/>
</dbReference>
<feature type="region of interest" description="Disordered" evidence="2">
    <location>
        <begin position="1594"/>
        <end position="1624"/>
    </location>
</feature>
<name>A0ABW5HVZ5_9PSEU</name>
<dbReference type="NCBIfam" id="TIGR03696">
    <property type="entry name" value="Rhs_assc_core"/>
    <property type="match status" value="1"/>
</dbReference>
<feature type="region of interest" description="Disordered" evidence="2">
    <location>
        <begin position="1504"/>
        <end position="1565"/>
    </location>
</feature>
<evidence type="ECO:0000259" key="3">
    <source>
        <dbReference type="Pfam" id="PF20148"/>
    </source>
</evidence>
<dbReference type="RefSeq" id="WP_344285740.1">
    <property type="nucleotide sequence ID" value="NZ_BAAAHV010000023.1"/>
</dbReference>
<feature type="compositionally biased region" description="Gly residues" evidence="2">
    <location>
        <begin position="1642"/>
        <end position="1673"/>
    </location>
</feature>
<evidence type="ECO:0000313" key="5">
    <source>
        <dbReference type="EMBL" id="MFD2480623.1"/>
    </source>
</evidence>
<dbReference type="InterPro" id="IPR038332">
    <property type="entry name" value="PPE_sf"/>
</dbReference>
<feature type="region of interest" description="Disordered" evidence="2">
    <location>
        <begin position="1642"/>
        <end position="1705"/>
    </location>
</feature>
<feature type="region of interest" description="Disordered" evidence="2">
    <location>
        <begin position="1371"/>
        <end position="1456"/>
    </location>
</feature>
<feature type="region of interest" description="Disordered" evidence="2">
    <location>
        <begin position="248"/>
        <end position="347"/>
    </location>
</feature>
<feature type="compositionally biased region" description="Low complexity" evidence="2">
    <location>
        <begin position="1596"/>
        <end position="1613"/>
    </location>
</feature>
<dbReference type="Gene3D" id="2.180.10.10">
    <property type="entry name" value="RHS repeat-associated core"/>
    <property type="match status" value="2"/>
</dbReference>
<dbReference type="InterPro" id="IPR045351">
    <property type="entry name" value="DUF6531"/>
</dbReference>
<feature type="domain" description="DUF6531" evidence="3">
    <location>
        <begin position="355"/>
        <end position="427"/>
    </location>
</feature>
<feature type="domain" description="Teneurin-like YD-shell" evidence="4">
    <location>
        <begin position="843"/>
        <end position="972"/>
    </location>
</feature>
<evidence type="ECO:0000256" key="1">
    <source>
        <dbReference type="ARBA" id="ARBA00022737"/>
    </source>
</evidence>
<feature type="region of interest" description="Disordered" evidence="2">
    <location>
        <begin position="1745"/>
        <end position="1790"/>
    </location>
</feature>
<proteinExistence type="predicted"/>
<gene>
    <name evidence="5" type="ORF">ACFSUT_10100</name>
</gene>
<dbReference type="PANTHER" id="PTHR32305">
    <property type="match status" value="1"/>
</dbReference>
<accession>A0ABW5HVZ5</accession>
<dbReference type="Pfam" id="PF05593">
    <property type="entry name" value="RHS_repeat"/>
    <property type="match status" value="5"/>
</dbReference>
<evidence type="ECO:0000313" key="6">
    <source>
        <dbReference type="Proteomes" id="UP001597542"/>
    </source>
</evidence>
<dbReference type="InterPro" id="IPR031325">
    <property type="entry name" value="RHS_repeat"/>
</dbReference>
<feature type="compositionally biased region" description="Basic and acidic residues" evidence="2">
    <location>
        <begin position="1524"/>
        <end position="1542"/>
    </location>
</feature>
<dbReference type="NCBIfam" id="TIGR01643">
    <property type="entry name" value="YD_repeat_2x"/>
    <property type="match status" value="8"/>
</dbReference>
<sequence>MTNPLIAPVKDSTTAMSGIPLLEDATGLKTAIESKNWAAVAIGAVGTALDVLTAVMDPFGAIFAAGVGWLMEHVGPLKEALDALTGKADEIHSQAETWTNVAKELESVSAELTELVKKDLQDWQGEAADTYRKKAEDTSALIGSAQKGSEGAASGVKTAGEIVAAVRSLVRDTIADLVGHLISWALQVLFTLGIGMAWVVPQVVSAVAKTASKITQVTTKLVKALKALIPLLKKAGTLFGDAGKALKGLKSGKGAPTHTPKDINVKSEKPKSSTKDESTTTSGDHSGNTHPSGEHGGGQHQTDKPEPGPDGPNGVRGGLDGHTSASGARGGQGNTRSLDKQGENSRTVENICTTGDPIDVASGQMVMTETDAVFRSALPMVFERAHFSAFRAGGWLGGAWVSTLDERVEVYDDQVWFAGSDGIVQVFPRPHGDEWVAAEHGPARFLAQEPGGGFVLEDRERQRILTFERGSQQIRPIRSIADRNDEHIYFERDPRGTPVAIRHSGGYRINIATEDGLVTGLSTVTGDGTEVQLVRYGYVDGNLTEVTNESGLPFRYGYDRSGRIETWSDRNGEWYRFHYDETGRVVRTEGSGDCLTVTMEYDLVNLVTHVVDSLGHRTAFHLNESGQLLREVNALGASRSYEWDANDRLLSETDELGRTQRYRYDELNNLIGMHRPDGTEWSVERNEFGQPVHLVEAPGVETRWEYDERGNVTRFVEPGGGATVYTYDEWGHLASVTDPAGVKLTVVSDDAGNPITVTDPHGATTAYRYDCFGRLSSTVDPTGAVEEFGYTVNGSLAWHRRADGSTDEWHYDGEGNNRLHADASSAITQQEVTHFDLISAEIRPDGTRLEYSYDTELRLTGVTNEHGQVWRYEYDPAGNLVRETDFGGASSTYRYNAAGELTEIRSQSGDVVTMSRDLRGNLVEEVVEGPSGTVRTRFEHDVLGQLAAVDDGTTRVEYTRDAAGRVIAETVNGRTLRSEYDSAGNLVRRRTPSGAESVWEYSEAGELAAMHTSGRTTRFEYDPAGREVRRTFGKGAAILRSWDPAGQLSGQAVQGASGELGRDRRYHYRPDGLPARIDDQTSGSRWFALDVRGRVTSVRAEGWSEQYAYDATGRLVDAAWPAPEEEDRLGRRAGPASVITEAGGVRYTYDDAGRMLTRQHEDGRTWEYAWGPLERLVAVKVPDGTSWRYTYDPIGRRTRKEHFAADGNTSLERVDFVWDGDTLVEETRSVDGASETTVWDYELDSFRPLLQRRRPVSKDAQDKIDAQFFAIVAEPSGTPTELLDDQGEIVWHARTSLFGLVVDAAGEIGIPLRFQGQYFDAETGLHYNLHRYYDPALARYVSPDPIGLAGGPDPHAYVSNPHVLVDPLGLAGSNCTSRSPSPDPYDRGPSLTPDPQGRSRKQSPGGTVYVEHKKSGKKNRRKDYGYTNLSHSSGKMRPIFQRNAVSPPPSFKKRGEDTKWYMDSNRRYYTRDYQGKPTGIVKGHSNLVMGHNPSASAHWNKTGYKNTYPQNKAHNEDPNSFGWLEKRADSDKSGGKEQKYRDATPSNGANRQWWDPKAPNYRGNPVAEYRPEVKKVQPSSGSGGYGGGGYSGGSGHTSYSSGHAGPSSSSAPYVQTVHPPGYSSGGHYTSGGAYGSSGHYSSGGYGGSSSHYSGGGSHSGGYGGSSHSGGSSGAYGSSGRNGTQYVYGPSTGGHSSSGGYGHSGGGGYPSGGHSGGSYGTYGGSSHSGGSSGVYGSSGRNGTQYVYGPSSGGHSSGSYGGGGSYTGGGYSGGHSGGNRHGYDSDDDLYDA</sequence>
<evidence type="ECO:0000259" key="4">
    <source>
        <dbReference type="Pfam" id="PF25023"/>
    </source>
</evidence>
<dbReference type="InterPro" id="IPR006530">
    <property type="entry name" value="YD"/>
</dbReference>